<feature type="chain" id="PRO_5021489939" evidence="2">
    <location>
        <begin position="23"/>
        <end position="391"/>
    </location>
</feature>
<feature type="domain" description="OmpA-like" evidence="3">
    <location>
        <begin position="272"/>
        <end position="391"/>
    </location>
</feature>
<keyword evidence="5" id="KW-1185">Reference proteome</keyword>
<evidence type="ECO:0000313" key="4">
    <source>
        <dbReference type="EMBL" id="QDH13869.1"/>
    </source>
</evidence>
<dbReference type="SUPFAM" id="SSF56925">
    <property type="entry name" value="OMPA-like"/>
    <property type="match status" value="1"/>
</dbReference>
<dbReference type="PANTHER" id="PTHR30329:SF21">
    <property type="entry name" value="LIPOPROTEIN YIAD-RELATED"/>
    <property type="match status" value="1"/>
</dbReference>
<dbReference type="InterPro" id="IPR036737">
    <property type="entry name" value="OmpA-like_sf"/>
</dbReference>
<dbReference type="SUPFAM" id="SSF103088">
    <property type="entry name" value="OmpA-like"/>
    <property type="match status" value="1"/>
</dbReference>
<dbReference type="PANTHER" id="PTHR30329">
    <property type="entry name" value="STATOR ELEMENT OF FLAGELLAR MOTOR COMPLEX"/>
    <property type="match status" value="1"/>
</dbReference>
<dbReference type="GO" id="GO:0016020">
    <property type="term" value="C:membrane"/>
    <property type="evidence" value="ECO:0007669"/>
    <property type="project" value="UniProtKB-UniRule"/>
</dbReference>
<dbReference type="PROSITE" id="PS51123">
    <property type="entry name" value="OMPA_2"/>
    <property type="match status" value="1"/>
</dbReference>
<dbReference type="EMBL" id="CP038231">
    <property type="protein sequence ID" value="QDH13869.1"/>
    <property type="molecule type" value="Genomic_DNA"/>
</dbReference>
<reference evidence="4 5" key="1">
    <citation type="submission" date="2019-03" db="EMBL/GenBank/DDBJ databases">
        <title>The complete genome sequence of Swingsia_sp. F3b2 LMG30590(T).</title>
        <authorList>
            <person name="Chua K.-O."/>
            <person name="Chan K.-G."/>
            <person name="See-Too W.-S."/>
        </authorList>
    </citation>
    <scope>NUCLEOTIDE SEQUENCE [LARGE SCALE GENOMIC DNA]</scope>
    <source>
        <strain evidence="4 5">F3b2</strain>
    </source>
</reference>
<keyword evidence="1" id="KW-0472">Membrane</keyword>
<evidence type="ECO:0000256" key="2">
    <source>
        <dbReference type="SAM" id="SignalP"/>
    </source>
</evidence>
<evidence type="ECO:0000313" key="5">
    <source>
        <dbReference type="Proteomes" id="UP000318709"/>
    </source>
</evidence>
<dbReference type="InterPro" id="IPR006665">
    <property type="entry name" value="OmpA-like"/>
</dbReference>
<keyword evidence="2" id="KW-0732">Signal</keyword>
<dbReference type="Gene3D" id="2.40.160.20">
    <property type="match status" value="1"/>
</dbReference>
<evidence type="ECO:0000256" key="1">
    <source>
        <dbReference type="PROSITE-ProRule" id="PRU00473"/>
    </source>
</evidence>
<dbReference type="RefSeq" id="WP_141443577.1">
    <property type="nucleotide sequence ID" value="NZ_CP038231.1"/>
</dbReference>
<dbReference type="Proteomes" id="UP000318709">
    <property type="component" value="Chromosome"/>
</dbReference>
<dbReference type="InterPro" id="IPR050330">
    <property type="entry name" value="Bact_OuterMem_StrucFunc"/>
</dbReference>
<dbReference type="AlphaFoldDB" id="A0A4Y6U8T5"/>
<gene>
    <name evidence="4" type="ORF">E3E12_06350</name>
</gene>
<feature type="signal peptide" evidence="2">
    <location>
        <begin position="1"/>
        <end position="22"/>
    </location>
</feature>
<name>A0A4Y6U8T5_9PROT</name>
<protein>
    <submittedName>
        <fullName evidence="4">OmpA family protein</fullName>
    </submittedName>
</protein>
<organism evidence="4 5">
    <name type="scientific">Formicincola oecophyllae</name>
    <dbReference type="NCBI Taxonomy" id="2558361"/>
    <lineage>
        <taxon>Bacteria</taxon>
        <taxon>Pseudomonadati</taxon>
        <taxon>Pseudomonadota</taxon>
        <taxon>Alphaproteobacteria</taxon>
        <taxon>Acetobacterales</taxon>
        <taxon>Acetobacteraceae</taxon>
        <taxon>Formicincola</taxon>
    </lineage>
</organism>
<evidence type="ECO:0000259" key="3">
    <source>
        <dbReference type="PROSITE" id="PS51123"/>
    </source>
</evidence>
<dbReference type="Pfam" id="PF00691">
    <property type="entry name" value="OmpA"/>
    <property type="match status" value="1"/>
</dbReference>
<dbReference type="KEGG" id="swf:E3E12_06350"/>
<dbReference type="CDD" id="cd07185">
    <property type="entry name" value="OmpA_C-like"/>
    <property type="match status" value="1"/>
</dbReference>
<sequence>MRLRTALLSMGSMAALPSLAMASTITGPYIDVAGGYDYTQNQTVDGLHSKPGKPQGQSHGHEHLRMGDGWTGYGAVGWGFGNGLRAEVEGTYAMTYADHGSGHGWQQSMGQWNGRHGMKGSAQSYGGFVNVLYDIDLAQFGLNGMPFTPFVGIGAGYLFQDYHIHAKNNNGGPNNVFMHQGGSGSFAGQAIVGAAWDTPITGLAVTTQYRFVAQTGSHTGVSMGHYRAGGNPARHNNIVNVGERYSHRFMLGLRYAFDNAPPPPPPAHVVVPPAPQAARTYLVFFDWNSARLTQRAKEIVAQAAQASTHVQTTRIECNGYTDNSQAPGPRGVAYNNKLSVRRAESVKAALIADGVPANIIDIHGYGESHPLVPTGPNTREPQNRRVEIILR</sequence>
<proteinExistence type="predicted"/>
<dbReference type="OrthoDB" id="189250at2"/>
<dbReference type="Gene3D" id="3.30.1330.60">
    <property type="entry name" value="OmpA-like domain"/>
    <property type="match status" value="1"/>
</dbReference>
<accession>A0A4Y6U8T5</accession>
<dbReference type="InterPro" id="IPR011250">
    <property type="entry name" value="OMP/PagP_B-barrel"/>
</dbReference>